<feature type="transmembrane region" description="Helical" evidence="1">
    <location>
        <begin position="241"/>
        <end position="265"/>
    </location>
</feature>
<proteinExistence type="predicted"/>
<feature type="transmembrane region" description="Helical" evidence="1">
    <location>
        <begin position="160"/>
        <end position="180"/>
    </location>
</feature>
<dbReference type="EMBL" id="LT594629">
    <property type="protein sequence ID" value="SCN12495.1"/>
    <property type="molecule type" value="Genomic_DNA"/>
</dbReference>
<dbReference type="Proteomes" id="UP000219813">
    <property type="component" value="Chromosome 8"/>
</dbReference>
<evidence type="ECO:0000313" key="3">
    <source>
        <dbReference type="Proteomes" id="UP000219813"/>
    </source>
</evidence>
<feature type="transmembrane region" description="Helical" evidence="1">
    <location>
        <begin position="6"/>
        <end position="25"/>
    </location>
</feature>
<dbReference type="VEuPathDB" id="PlasmoDB:PmUG01_08062100"/>
<dbReference type="GeneID" id="39868607"/>
<dbReference type="KEGG" id="pmal:PMUG01_08062100"/>
<keyword evidence="1" id="KW-1133">Transmembrane helix</keyword>
<organism evidence="2 3">
    <name type="scientific">Plasmodium malariae</name>
    <dbReference type="NCBI Taxonomy" id="5858"/>
    <lineage>
        <taxon>Eukaryota</taxon>
        <taxon>Sar</taxon>
        <taxon>Alveolata</taxon>
        <taxon>Apicomplexa</taxon>
        <taxon>Aconoidasida</taxon>
        <taxon>Haemosporida</taxon>
        <taxon>Plasmodiidae</taxon>
        <taxon>Plasmodium</taxon>
        <taxon>Plasmodium (Plasmodium)</taxon>
    </lineage>
</organism>
<gene>
    <name evidence="2" type="primary">PmUG01_08062100</name>
    <name evidence="2" type="ORF">PMUG01_08062100</name>
</gene>
<protein>
    <submittedName>
        <fullName evidence="2">Fam-l protein</fullName>
    </submittedName>
</protein>
<dbReference type="RefSeq" id="XP_028861430.1">
    <property type="nucleotide sequence ID" value="XM_029004774.1"/>
</dbReference>
<evidence type="ECO:0000256" key="1">
    <source>
        <dbReference type="SAM" id="Phobius"/>
    </source>
</evidence>
<dbReference type="AlphaFoldDB" id="A0A1D3PB89"/>
<keyword evidence="1" id="KW-0472">Membrane</keyword>
<evidence type="ECO:0000313" key="2">
    <source>
        <dbReference type="EMBL" id="SCN12495.1"/>
    </source>
</evidence>
<name>A0A1D3PB89_PLAMA</name>
<dbReference type="Pfam" id="PF12420">
    <property type="entry name" value="DUF3671"/>
    <property type="match status" value="1"/>
</dbReference>
<sequence length="280" mass="33296">MEQKIKLILFIKIFLFVFLSWMCHLNSDLRGFERFFNERYMVYRKLRTGTYRFLANCKNNIEKSITGLKEDVTNYGIKEKNNIYNTEKGTNAKNIHSHGLLSENASDRRKAMKNKSCIFETEKYSHFEKKIFKELDYQNFLEKNKIISDKLYKTIIRKKYGLRFFIPSLLFLLLSLGLILDLSVGYGLLNGFYYIMGLICSKEWTTNLRNLLKHGSVSVFFQPMEQITESNKNYYIYTRGFFGTLIYFTSFFILGVTIISGIIYYHKKVKKYEKIKLKTR</sequence>
<reference evidence="2 3" key="1">
    <citation type="submission" date="2016-06" db="EMBL/GenBank/DDBJ databases">
        <authorList>
            <consortium name="Pathogen Informatics"/>
        </authorList>
    </citation>
    <scope>NUCLEOTIDE SEQUENCE [LARGE SCALE GENOMIC DNA]</scope>
</reference>
<keyword evidence="1" id="KW-0812">Transmembrane</keyword>
<dbReference type="InterPro" id="IPR022139">
    <property type="entry name" value="Fam-L/Fam-M-like_plasmodium"/>
</dbReference>
<keyword evidence="3" id="KW-1185">Reference proteome</keyword>
<accession>A0A1D3PB89</accession>